<evidence type="ECO:0008006" key="4">
    <source>
        <dbReference type="Google" id="ProtNLM"/>
    </source>
</evidence>
<protein>
    <recommendedName>
        <fullName evidence="4">SMI1/KNR4 family protein</fullName>
    </recommendedName>
</protein>
<gene>
    <name evidence="2" type="ORF">H4W81_007265</name>
</gene>
<accession>A0ABR9KR33</accession>
<comment type="caution">
    <text evidence="2">The sequence shown here is derived from an EMBL/GenBank/DDBJ whole genome shotgun (WGS) entry which is preliminary data.</text>
</comment>
<evidence type="ECO:0000313" key="3">
    <source>
        <dbReference type="Proteomes" id="UP000661607"/>
    </source>
</evidence>
<dbReference type="RefSeq" id="WP_192778855.1">
    <property type="nucleotide sequence ID" value="NZ_BAAASY010000008.1"/>
</dbReference>
<dbReference type="InterPro" id="IPR037883">
    <property type="entry name" value="Knr4/Smi1-like_sf"/>
</dbReference>
<organism evidence="2 3">
    <name type="scientific">Nonomuraea africana</name>
    <dbReference type="NCBI Taxonomy" id="46171"/>
    <lineage>
        <taxon>Bacteria</taxon>
        <taxon>Bacillati</taxon>
        <taxon>Actinomycetota</taxon>
        <taxon>Actinomycetes</taxon>
        <taxon>Streptosporangiales</taxon>
        <taxon>Streptosporangiaceae</taxon>
        <taxon>Nonomuraea</taxon>
    </lineage>
</organism>
<dbReference type="EMBL" id="JADBEF010000001">
    <property type="protein sequence ID" value="MBE1564486.1"/>
    <property type="molecule type" value="Genomic_DNA"/>
</dbReference>
<keyword evidence="3" id="KW-1185">Reference proteome</keyword>
<evidence type="ECO:0000313" key="2">
    <source>
        <dbReference type="EMBL" id="MBE1564486.1"/>
    </source>
</evidence>
<feature type="coiled-coil region" evidence="1">
    <location>
        <begin position="70"/>
        <end position="97"/>
    </location>
</feature>
<proteinExistence type="predicted"/>
<keyword evidence="1" id="KW-0175">Coiled coil</keyword>
<dbReference type="Proteomes" id="UP000661607">
    <property type="component" value="Unassembled WGS sequence"/>
</dbReference>
<reference evidence="2 3" key="1">
    <citation type="submission" date="2020-10" db="EMBL/GenBank/DDBJ databases">
        <title>Sequencing the genomes of 1000 actinobacteria strains.</title>
        <authorList>
            <person name="Klenk H.-P."/>
        </authorList>
    </citation>
    <scope>NUCLEOTIDE SEQUENCE [LARGE SCALE GENOMIC DNA]</scope>
    <source>
        <strain evidence="2 3">DSM 43748</strain>
    </source>
</reference>
<sequence length="181" mass="20696">MPNPGEYVQEVIDFCGFSPVFWSLDWKVVEQALGHRLPSDYMRLCDAIPPGKFSDFFWLLHPLGSRGGSLVSAEKDLRDVLEELTEIYRDEEEWNEEEWIDPGTLFPCFQTDNGDVGYWASTDSEDPDKWTVVINWAGGLDWDVTELTLSALLHRHIIEGSDYLFSSALGDNRVASFTSYF</sequence>
<dbReference type="SUPFAM" id="SSF160631">
    <property type="entry name" value="SMI1/KNR4-like"/>
    <property type="match status" value="1"/>
</dbReference>
<evidence type="ECO:0000256" key="1">
    <source>
        <dbReference type="SAM" id="Coils"/>
    </source>
</evidence>
<name>A0ABR9KR33_9ACTN</name>